<dbReference type="Proteomes" id="UP001153334">
    <property type="component" value="Unassembled WGS sequence"/>
</dbReference>
<name>A0ACC2I8D1_9PEZI</name>
<proteinExistence type="predicted"/>
<organism evidence="1 2">
    <name type="scientific">Nemania bipapillata</name>
    <dbReference type="NCBI Taxonomy" id="110536"/>
    <lineage>
        <taxon>Eukaryota</taxon>
        <taxon>Fungi</taxon>
        <taxon>Dikarya</taxon>
        <taxon>Ascomycota</taxon>
        <taxon>Pezizomycotina</taxon>
        <taxon>Sordariomycetes</taxon>
        <taxon>Xylariomycetidae</taxon>
        <taxon>Xylariales</taxon>
        <taxon>Xylariaceae</taxon>
        <taxon>Nemania</taxon>
    </lineage>
</organism>
<comment type="caution">
    <text evidence="1">The sequence shown here is derived from an EMBL/GenBank/DDBJ whole genome shotgun (WGS) entry which is preliminary data.</text>
</comment>
<sequence length="597" mass="70844">MEEWKNIASRSNELLEKLDFIAQQAGDSIRNYLEKYDQHLKATASDHLDTLREKLEGNLELWNKEIRKKGEFEERLLQEYSNGMGWYQQEIQQLQGEKLNRETVLEQLRMEFLNERQRLSDEHNEQLISKAIEYSRLAEKQRQKQERRMNWHIRNTDEKNSQWQERVAAIQEEHARLIRMRAEEQVEHQKESQKASQQIWNLSSDLGKIKQELDTVEKLNEELKRKGLEELERKSKDYLEEIEQLRETNKDLREQFNDSEIRHKKSEQELTDYRKMLEEALQDAHQLQKSHDSEITQLKADLARDKALLEGEHRKQARADREKLEGLEQLVESLRKSKHERDEEHYKALEEINRKWQKELDQSLELVREAKASRYLQDAEIEALQQKVNSAQSRVQSLTDELGQMEETHQSAFDAQEKLELSKQEVEKSLDNLQRAFQDAESEKKSLGEQVAQLATRIQNTTKENESLETSLKTTRDKLTEKTREVVTASKEVQEGKQRLTYLQSQLDQIQKQETDSQSQIKQKDAQIEKLKLSLRQERNRREELSTTHKADREGNERKITELTAQLTAKVKYLKEVESAHNTRQQYSETSMSCRKP</sequence>
<keyword evidence="2" id="KW-1185">Reference proteome</keyword>
<evidence type="ECO:0000313" key="1">
    <source>
        <dbReference type="EMBL" id="KAJ8111403.1"/>
    </source>
</evidence>
<protein>
    <submittedName>
        <fullName evidence="1">Uncharacterized protein</fullName>
    </submittedName>
</protein>
<dbReference type="EMBL" id="JAPESX010001794">
    <property type="protein sequence ID" value="KAJ8111403.1"/>
    <property type="molecule type" value="Genomic_DNA"/>
</dbReference>
<accession>A0ACC2I8D1</accession>
<reference evidence="1" key="1">
    <citation type="submission" date="2022-11" db="EMBL/GenBank/DDBJ databases">
        <title>Genome Sequence of Nemania bipapillata.</title>
        <authorList>
            <person name="Buettner E."/>
        </authorList>
    </citation>
    <scope>NUCLEOTIDE SEQUENCE</scope>
    <source>
        <strain evidence="1">CP14</strain>
    </source>
</reference>
<evidence type="ECO:0000313" key="2">
    <source>
        <dbReference type="Proteomes" id="UP001153334"/>
    </source>
</evidence>
<gene>
    <name evidence="1" type="ORF">ONZ43_g5627</name>
</gene>